<dbReference type="PANTHER" id="PTHR43248">
    <property type="entry name" value="2-SUCCINYL-6-HYDROXY-2,4-CYCLOHEXADIENE-1-CARBOXYLATE SYNTHASE"/>
    <property type="match status" value="1"/>
</dbReference>
<proteinExistence type="inferred from homology"/>
<dbReference type="Gene3D" id="3.40.50.1820">
    <property type="entry name" value="alpha/beta hydrolase"/>
    <property type="match status" value="1"/>
</dbReference>
<dbReference type="SUPFAM" id="SSF53474">
    <property type="entry name" value="alpha/beta-Hydrolases"/>
    <property type="match status" value="1"/>
</dbReference>
<comment type="caution">
    <text evidence="4">The sequence shown here is derived from an EMBL/GenBank/DDBJ whole genome shotgun (WGS) entry which is preliminary data.</text>
</comment>
<dbReference type="InterPro" id="IPR051601">
    <property type="entry name" value="Serine_prot/Carboxylest_S33"/>
</dbReference>
<organism evidence="4 5">
    <name type="scientific">Amnibacterium kyonggiense</name>
    <dbReference type="NCBI Taxonomy" id="595671"/>
    <lineage>
        <taxon>Bacteria</taxon>
        <taxon>Bacillati</taxon>
        <taxon>Actinomycetota</taxon>
        <taxon>Actinomycetes</taxon>
        <taxon>Micrococcales</taxon>
        <taxon>Microbacteriaceae</taxon>
        <taxon>Amnibacterium</taxon>
    </lineage>
</organism>
<dbReference type="GO" id="GO:0004177">
    <property type="term" value="F:aminopeptidase activity"/>
    <property type="evidence" value="ECO:0007669"/>
    <property type="project" value="UniProtKB-EC"/>
</dbReference>
<dbReference type="Proteomes" id="UP000295344">
    <property type="component" value="Unassembled WGS sequence"/>
</dbReference>
<dbReference type="EMBL" id="SOAM01000001">
    <property type="protein sequence ID" value="TDS81064.1"/>
    <property type="molecule type" value="Genomic_DNA"/>
</dbReference>
<sequence>MITAEYTIPGVHVTDHEVAVPLDWRRPEVGGTITLFAREVVAAHRRHEDLPLLVFLQGGPGGKSPRPVDASGWVGVLLERYRVVLLDQRGTGRSTRVDAARMASFATAEEGAAYLACFRADSIVRDAEHLRTTVYGGRRWTTFGQSYGGWITLEYLSSAPEGLAASMITGGLPALRPDAADLYRRTYPRALAKNRRFEERYPEDLAVVARIADLLAEEDVRLPDGDRLTVRRLQYLGGARFGMQHGFEELHWLLDTAWGSDGRLSDAFLAAAQDASSFADNPLWAALQEAAEYTDDTSGATRWAAQAEHDRHPEFAESARPLRFTGEMFFPWMFEEIRLLRPFGPAVHLLQERTDWPGRYDLARLAANEVPVVAAIYFDDLYVDADLQLRTAGEIANVTTWVTDEWEHDGIGASGGEVVRHLQRLLDERGAPRH</sequence>
<name>A0A4V3EBB3_9MICO</name>
<keyword evidence="2 4" id="KW-0378">Hydrolase</keyword>
<accession>A0A4V3EBB3</accession>
<reference evidence="4 5" key="1">
    <citation type="submission" date="2019-03" db="EMBL/GenBank/DDBJ databases">
        <title>Genomic Encyclopedia of Archaeal and Bacterial Type Strains, Phase II (KMG-II): from individual species to whole genera.</title>
        <authorList>
            <person name="Goeker M."/>
        </authorList>
    </citation>
    <scope>NUCLEOTIDE SEQUENCE [LARGE SCALE GENOMIC DNA]</scope>
    <source>
        <strain evidence="4 5">DSM 24782</strain>
    </source>
</reference>
<dbReference type="Pfam" id="PF00561">
    <property type="entry name" value="Abhydrolase_1"/>
    <property type="match status" value="1"/>
</dbReference>
<dbReference type="GO" id="GO:0006508">
    <property type="term" value="P:proteolysis"/>
    <property type="evidence" value="ECO:0007669"/>
    <property type="project" value="InterPro"/>
</dbReference>
<dbReference type="OrthoDB" id="9796770at2"/>
<evidence type="ECO:0000313" key="5">
    <source>
        <dbReference type="Proteomes" id="UP000295344"/>
    </source>
</evidence>
<dbReference type="PRINTS" id="PR00793">
    <property type="entry name" value="PROAMNOPTASE"/>
</dbReference>
<dbReference type="InterPro" id="IPR002410">
    <property type="entry name" value="Peptidase_S33"/>
</dbReference>
<dbReference type="InterPro" id="IPR029058">
    <property type="entry name" value="AB_hydrolase_fold"/>
</dbReference>
<evidence type="ECO:0000256" key="1">
    <source>
        <dbReference type="ARBA" id="ARBA00010088"/>
    </source>
</evidence>
<evidence type="ECO:0000256" key="2">
    <source>
        <dbReference type="ARBA" id="ARBA00022801"/>
    </source>
</evidence>
<gene>
    <name evidence="4" type="ORF">CLV52_1638</name>
</gene>
<keyword evidence="5" id="KW-1185">Reference proteome</keyword>
<dbReference type="RefSeq" id="WP_133765701.1">
    <property type="nucleotide sequence ID" value="NZ_BAAARP010000003.1"/>
</dbReference>
<evidence type="ECO:0000313" key="4">
    <source>
        <dbReference type="EMBL" id="TDS81064.1"/>
    </source>
</evidence>
<comment type="similarity">
    <text evidence="1">Belongs to the peptidase S33 family.</text>
</comment>
<dbReference type="AlphaFoldDB" id="A0A4V3EBB3"/>
<feature type="domain" description="AB hydrolase-1" evidence="3">
    <location>
        <begin position="51"/>
        <end position="206"/>
    </location>
</feature>
<protein>
    <submittedName>
        <fullName evidence="4">Alpha/beta hydrolase family protein</fullName>
    </submittedName>
</protein>
<dbReference type="InterPro" id="IPR000073">
    <property type="entry name" value="AB_hydrolase_1"/>
</dbReference>
<evidence type="ECO:0000259" key="3">
    <source>
        <dbReference type="Pfam" id="PF00561"/>
    </source>
</evidence>
<dbReference type="PANTHER" id="PTHR43248:SF2">
    <property type="entry name" value="PROLYL AMINOPEPTIDASE"/>
    <property type="match status" value="1"/>
</dbReference>